<gene>
    <name evidence="2" type="ORF">PACLA_8A011022</name>
</gene>
<name>A0A7D9JY01_PARCT</name>
<evidence type="ECO:0000256" key="1">
    <source>
        <dbReference type="SAM" id="MobiDB-lite"/>
    </source>
</evidence>
<accession>A0A7D9JY01</accession>
<protein>
    <submittedName>
        <fullName evidence="2">Uncharacterized protein</fullName>
    </submittedName>
</protein>
<dbReference type="PANTHER" id="PTHR47331:SF1">
    <property type="entry name" value="GAG-LIKE PROTEIN"/>
    <property type="match status" value="1"/>
</dbReference>
<dbReference type="Proteomes" id="UP001152795">
    <property type="component" value="Unassembled WGS sequence"/>
</dbReference>
<dbReference type="EMBL" id="CACRXK020024056">
    <property type="protein sequence ID" value="CAB4038310.1"/>
    <property type="molecule type" value="Genomic_DNA"/>
</dbReference>
<keyword evidence="3" id="KW-1185">Reference proteome</keyword>
<feature type="region of interest" description="Disordered" evidence="1">
    <location>
        <begin position="372"/>
        <end position="401"/>
    </location>
</feature>
<feature type="compositionally biased region" description="Polar residues" evidence="1">
    <location>
        <begin position="278"/>
        <end position="301"/>
    </location>
</feature>
<evidence type="ECO:0000313" key="2">
    <source>
        <dbReference type="EMBL" id="CAB4038310.1"/>
    </source>
</evidence>
<dbReference type="AlphaFoldDB" id="A0A7D9JY01"/>
<dbReference type="PANTHER" id="PTHR47331">
    <property type="entry name" value="PHD-TYPE DOMAIN-CONTAINING PROTEIN"/>
    <property type="match status" value="1"/>
</dbReference>
<evidence type="ECO:0000313" key="3">
    <source>
        <dbReference type="Proteomes" id="UP001152795"/>
    </source>
</evidence>
<sequence>MEKFFSSEFPVDCCNHKSEPQKLDENLVNQDLKTVDVDKEVNRKVTKEQTTQNLGDNVHTEKSELHRILERQTLLMERQQATVERFTTGMELPKREFLYFDGNPVNYTRFMRNFELNVENCVILPADEGYAKAKEILRKNFGQKHIIVRAFIERVTKGPQIKPGEPDKLMQLARDMRNCLLNSTQLNYKADINAMDTLSKIVKKLPSYLQAKWAERSGTLIGCDIEPEFQHLTEFVEKNASTANTIFGKLVGAKPDDDNKNKFKPRISNKGTLGVTRYTESQTSETRPPGNVETTGYKDNNSHPARKQVRCIYCNQTNRDLERCYKFREKTHKERMDFVRKEKLCDNCFRRNHLAKRCRFNPSCMISENEFSEGLNDPGRSEESPHGNKAGSSGNCSATANRRQKVSLRIVPVKVKNEDGTREIETYAFIDNGSDTTLCSKDLVHELNLSSKPCEFTLTTVNGQDKSGNGQEVKLNIQSLNGDGSIQLDRVWTVDSLPISEQCIPTVEKINRWSHLSDIEFPKLENAKVTILIGSDVPEAHWIFEERRGRPREPLAARTLLGWTLLGPVGSVCRQEVNVNFIHTNQETITSQLQRLYTAEFIETSCSTDMAMSVEDRGALAIMENTVCKVDGHYQIALPWRYQSPCLQNNRSMAERRLRLLQNRLKKDESLWVKYRV</sequence>
<reference evidence="2" key="1">
    <citation type="submission" date="2020-04" db="EMBL/GenBank/DDBJ databases">
        <authorList>
            <person name="Alioto T."/>
            <person name="Alioto T."/>
            <person name="Gomez Garrido J."/>
        </authorList>
    </citation>
    <scope>NUCLEOTIDE SEQUENCE</scope>
    <source>
        <strain evidence="2">A484AB</strain>
    </source>
</reference>
<comment type="caution">
    <text evidence="2">The sequence shown here is derived from an EMBL/GenBank/DDBJ whole genome shotgun (WGS) entry which is preliminary data.</text>
</comment>
<feature type="region of interest" description="Disordered" evidence="1">
    <location>
        <begin position="277"/>
        <end position="301"/>
    </location>
</feature>
<proteinExistence type="predicted"/>
<organism evidence="2 3">
    <name type="scientific">Paramuricea clavata</name>
    <name type="common">Red gorgonian</name>
    <name type="synonym">Violescent sea-whip</name>
    <dbReference type="NCBI Taxonomy" id="317549"/>
    <lineage>
        <taxon>Eukaryota</taxon>
        <taxon>Metazoa</taxon>
        <taxon>Cnidaria</taxon>
        <taxon>Anthozoa</taxon>
        <taxon>Octocorallia</taxon>
        <taxon>Malacalcyonacea</taxon>
        <taxon>Plexauridae</taxon>
        <taxon>Paramuricea</taxon>
    </lineage>
</organism>
<feature type="compositionally biased region" description="Polar residues" evidence="1">
    <location>
        <begin position="390"/>
        <end position="401"/>
    </location>
</feature>
<dbReference type="OrthoDB" id="10057020at2759"/>